<evidence type="ECO:0000313" key="6">
    <source>
        <dbReference type="Proteomes" id="UP000693970"/>
    </source>
</evidence>
<dbReference type="EMBL" id="JAGRRH010000016">
    <property type="protein sequence ID" value="KAG7354732.1"/>
    <property type="molecule type" value="Genomic_DNA"/>
</dbReference>
<keyword evidence="1 5" id="KW-0238">DNA-binding</keyword>
<dbReference type="InterPro" id="IPR000232">
    <property type="entry name" value="HSF_DNA-bd"/>
</dbReference>
<protein>
    <submittedName>
        <fullName evidence="5">HSF-type DNA-binding protein</fullName>
    </submittedName>
</protein>
<feature type="region of interest" description="Disordered" evidence="3">
    <location>
        <begin position="1"/>
        <end position="29"/>
    </location>
</feature>
<dbReference type="AlphaFoldDB" id="A0A9K3PPE0"/>
<organism evidence="5 6">
    <name type="scientific">Nitzschia inconspicua</name>
    <dbReference type="NCBI Taxonomy" id="303405"/>
    <lineage>
        <taxon>Eukaryota</taxon>
        <taxon>Sar</taxon>
        <taxon>Stramenopiles</taxon>
        <taxon>Ochrophyta</taxon>
        <taxon>Bacillariophyta</taxon>
        <taxon>Bacillariophyceae</taxon>
        <taxon>Bacillariophycidae</taxon>
        <taxon>Bacillariales</taxon>
        <taxon>Bacillariaceae</taxon>
        <taxon>Nitzschia</taxon>
    </lineage>
</organism>
<keyword evidence="6" id="KW-1185">Reference proteome</keyword>
<reference evidence="5" key="1">
    <citation type="journal article" date="2021" name="Sci. Rep.">
        <title>Diploid genomic architecture of Nitzschia inconspicua, an elite biomass production diatom.</title>
        <authorList>
            <person name="Oliver A."/>
            <person name="Podell S."/>
            <person name="Pinowska A."/>
            <person name="Traller J.C."/>
            <person name="Smith S.R."/>
            <person name="McClure R."/>
            <person name="Beliaev A."/>
            <person name="Bohutskyi P."/>
            <person name="Hill E.A."/>
            <person name="Rabines A."/>
            <person name="Zheng H."/>
            <person name="Allen L.Z."/>
            <person name="Kuo A."/>
            <person name="Grigoriev I.V."/>
            <person name="Allen A.E."/>
            <person name="Hazlebeck D."/>
            <person name="Allen E.E."/>
        </authorList>
    </citation>
    <scope>NUCLEOTIDE SEQUENCE</scope>
    <source>
        <strain evidence="5">Hildebrandi</strain>
    </source>
</reference>
<dbReference type="Proteomes" id="UP000693970">
    <property type="component" value="Unassembled WGS sequence"/>
</dbReference>
<proteinExistence type="inferred from homology"/>
<comment type="similarity">
    <text evidence="2">Belongs to the HSF family.</text>
</comment>
<dbReference type="PANTHER" id="PTHR10015:SF206">
    <property type="entry name" value="HSF-TYPE DNA-BINDING DOMAIN-CONTAINING PROTEIN"/>
    <property type="match status" value="1"/>
</dbReference>
<dbReference type="SMART" id="SM00415">
    <property type="entry name" value="HSF"/>
    <property type="match status" value="1"/>
</dbReference>
<dbReference type="GO" id="GO:0043565">
    <property type="term" value="F:sequence-specific DNA binding"/>
    <property type="evidence" value="ECO:0007669"/>
    <property type="project" value="InterPro"/>
</dbReference>
<reference evidence="5" key="2">
    <citation type="submission" date="2021-04" db="EMBL/GenBank/DDBJ databases">
        <authorList>
            <person name="Podell S."/>
        </authorList>
    </citation>
    <scope>NUCLEOTIDE SEQUENCE</scope>
    <source>
        <strain evidence="5">Hildebrandi</strain>
    </source>
</reference>
<evidence type="ECO:0000256" key="1">
    <source>
        <dbReference type="ARBA" id="ARBA00023125"/>
    </source>
</evidence>
<dbReference type="Pfam" id="PF00447">
    <property type="entry name" value="HSF_DNA-bind"/>
    <property type="match status" value="1"/>
</dbReference>
<dbReference type="GO" id="GO:0003700">
    <property type="term" value="F:DNA-binding transcription factor activity"/>
    <property type="evidence" value="ECO:0007669"/>
    <property type="project" value="InterPro"/>
</dbReference>
<dbReference type="OrthoDB" id="60033at2759"/>
<evidence type="ECO:0000256" key="2">
    <source>
        <dbReference type="RuleBase" id="RU004020"/>
    </source>
</evidence>
<accession>A0A9K3PPE0</accession>
<evidence type="ECO:0000256" key="3">
    <source>
        <dbReference type="SAM" id="MobiDB-lite"/>
    </source>
</evidence>
<feature type="domain" description="HSF-type DNA-binding" evidence="4">
    <location>
        <begin position="56"/>
        <end position="154"/>
    </location>
</feature>
<dbReference type="PANTHER" id="PTHR10015">
    <property type="entry name" value="HEAT SHOCK TRANSCRIPTION FACTOR"/>
    <property type="match status" value="1"/>
</dbReference>
<feature type="compositionally biased region" description="Polar residues" evidence="3">
    <location>
        <begin position="1"/>
        <end position="10"/>
    </location>
</feature>
<comment type="caution">
    <text evidence="5">The sequence shown here is derived from an EMBL/GenBank/DDBJ whole genome shotgun (WGS) entry which is preliminary data.</text>
</comment>
<sequence>MNAQDQSDSPRLQKPAEDGTSSEKSQDEAIPDAQLLHDHHLSPLDILVETEKLNRRRRDFPWKLHTMLEEVESSNQQQIVSWQLDGTCFQVFRPEEFVQQIMPHYFHQTQYRSFQRMLNLYEFQKVSSGKYRGSYSHPMFNRNDRELCLQMRIRKRSRRKHSERTLKKSIPTRRISSSEKMLKVVSTSPLGGPTLAPQQNHHLRQYLMARGGLVPRGSTDEFLLLSQLQKNLLSKGEEVDFFIHHPTATSLETEQQTAGPMIEALETSGMPHLSIQIDPASLHRHQPFPQNVAAKGDGDYESQKIKISHRSFVAQQRHILPMGWNATTNLPMVEMEPSIRQEDDQLHPSSTNISEGFSTRLKVMEDPSTASAAAPMTAQNQPLFVASHQMDSMVGTSPSPFVQSMPFIGAQQQQLQQMLQQQLQSHYHRQNENRDEMSLFHLPLSNDLEPNPFP</sequence>
<evidence type="ECO:0000313" key="5">
    <source>
        <dbReference type="EMBL" id="KAG7354732.1"/>
    </source>
</evidence>
<name>A0A9K3PPE0_9STRA</name>
<evidence type="ECO:0000259" key="4">
    <source>
        <dbReference type="SMART" id="SM00415"/>
    </source>
</evidence>
<gene>
    <name evidence="5" type="ORF">IV203_004088</name>
</gene>